<comment type="caution">
    <text evidence="1">The sequence shown here is derived from an EMBL/GenBank/DDBJ whole genome shotgun (WGS) entry which is preliminary data.</text>
</comment>
<dbReference type="Proteomes" id="UP001152888">
    <property type="component" value="Unassembled WGS sequence"/>
</dbReference>
<dbReference type="AlphaFoldDB" id="A0A9P0KNC8"/>
<sequence length="39" mass="4475">MAIMLMQNILGQVNKIFLIFQTLNGIQNMCVRANTCFKL</sequence>
<reference evidence="1" key="1">
    <citation type="submission" date="2022-03" db="EMBL/GenBank/DDBJ databases">
        <authorList>
            <person name="Sayadi A."/>
        </authorList>
    </citation>
    <scope>NUCLEOTIDE SEQUENCE</scope>
</reference>
<evidence type="ECO:0000313" key="2">
    <source>
        <dbReference type="Proteomes" id="UP001152888"/>
    </source>
</evidence>
<proteinExistence type="predicted"/>
<gene>
    <name evidence="1" type="ORF">ACAOBT_LOCUS11398</name>
</gene>
<accession>A0A9P0KNC8</accession>
<keyword evidence="2" id="KW-1185">Reference proteome</keyword>
<organism evidence="1 2">
    <name type="scientific">Acanthoscelides obtectus</name>
    <name type="common">Bean weevil</name>
    <name type="synonym">Bruchus obtectus</name>
    <dbReference type="NCBI Taxonomy" id="200917"/>
    <lineage>
        <taxon>Eukaryota</taxon>
        <taxon>Metazoa</taxon>
        <taxon>Ecdysozoa</taxon>
        <taxon>Arthropoda</taxon>
        <taxon>Hexapoda</taxon>
        <taxon>Insecta</taxon>
        <taxon>Pterygota</taxon>
        <taxon>Neoptera</taxon>
        <taxon>Endopterygota</taxon>
        <taxon>Coleoptera</taxon>
        <taxon>Polyphaga</taxon>
        <taxon>Cucujiformia</taxon>
        <taxon>Chrysomeloidea</taxon>
        <taxon>Chrysomelidae</taxon>
        <taxon>Bruchinae</taxon>
        <taxon>Bruchini</taxon>
        <taxon>Acanthoscelides</taxon>
    </lineage>
</organism>
<evidence type="ECO:0000313" key="1">
    <source>
        <dbReference type="EMBL" id="CAH1974996.1"/>
    </source>
</evidence>
<dbReference type="OrthoDB" id="8175157at2759"/>
<dbReference type="EMBL" id="CAKOFQ010006831">
    <property type="protein sequence ID" value="CAH1974996.1"/>
    <property type="molecule type" value="Genomic_DNA"/>
</dbReference>
<protein>
    <submittedName>
        <fullName evidence="1">Uncharacterized protein</fullName>
    </submittedName>
</protein>
<name>A0A9P0KNC8_ACAOB</name>